<sequence>MGFSRTMQTRYQLLMALLFVAAIIYLENQIQRLEAARDKMEGVIGKSLERDARNAGALTRGGFCYVQGGLSATSEPTDKFKVQMKGTFGNVQFPTDS</sequence>
<keyword evidence="2" id="KW-1185">Reference proteome</keyword>
<reference evidence="1" key="1">
    <citation type="submission" date="2022-01" db="EMBL/GenBank/DDBJ databases">
        <authorList>
            <person name="Braso-Vives M."/>
        </authorList>
    </citation>
    <scope>NUCLEOTIDE SEQUENCE</scope>
</reference>
<evidence type="ECO:0000313" key="1">
    <source>
        <dbReference type="EMBL" id="CAH1271255.1"/>
    </source>
</evidence>
<dbReference type="AlphaFoldDB" id="A0A8K0F238"/>
<evidence type="ECO:0000313" key="2">
    <source>
        <dbReference type="Proteomes" id="UP000838412"/>
    </source>
</evidence>
<proteinExistence type="predicted"/>
<dbReference type="Proteomes" id="UP000838412">
    <property type="component" value="Chromosome 8"/>
</dbReference>
<organism evidence="1 2">
    <name type="scientific">Branchiostoma lanceolatum</name>
    <name type="common">Common lancelet</name>
    <name type="synonym">Amphioxus lanceolatum</name>
    <dbReference type="NCBI Taxonomy" id="7740"/>
    <lineage>
        <taxon>Eukaryota</taxon>
        <taxon>Metazoa</taxon>
        <taxon>Chordata</taxon>
        <taxon>Cephalochordata</taxon>
        <taxon>Leptocardii</taxon>
        <taxon>Amphioxiformes</taxon>
        <taxon>Branchiostomatidae</taxon>
        <taxon>Branchiostoma</taxon>
    </lineage>
</organism>
<name>A0A8K0F238_BRALA</name>
<protein>
    <submittedName>
        <fullName evidence="1">Hypp4609 protein</fullName>
    </submittedName>
</protein>
<dbReference type="EMBL" id="OV696693">
    <property type="protein sequence ID" value="CAH1271255.1"/>
    <property type="molecule type" value="Genomic_DNA"/>
</dbReference>
<accession>A0A8K0F238</accession>
<gene>
    <name evidence="1" type="primary">Hypp4609</name>
    <name evidence="1" type="ORF">BLAG_LOCUS23339</name>
</gene>